<feature type="region of interest" description="Disordered" evidence="7">
    <location>
        <begin position="81"/>
        <end position="146"/>
    </location>
</feature>
<dbReference type="GO" id="GO:0004439">
    <property type="term" value="F:phosphatidylinositol-4,5-bisphosphate 5-phosphatase activity"/>
    <property type="evidence" value="ECO:0007669"/>
    <property type="project" value="UniProtKB-EC"/>
</dbReference>
<evidence type="ECO:0000256" key="3">
    <source>
        <dbReference type="ARBA" id="ARBA00022801"/>
    </source>
</evidence>
<dbReference type="Pfam" id="PF22669">
    <property type="entry name" value="Exo_endo_phos2"/>
    <property type="match status" value="1"/>
</dbReference>
<keyword evidence="3" id="KW-0378">Hydrolase</keyword>
<evidence type="ECO:0000256" key="4">
    <source>
        <dbReference type="ARBA" id="ARBA00023098"/>
    </source>
</evidence>
<dbReference type="Gene3D" id="3.60.10.10">
    <property type="entry name" value="Endonuclease/exonuclease/phosphatase"/>
    <property type="match status" value="1"/>
</dbReference>
<evidence type="ECO:0000256" key="5">
    <source>
        <dbReference type="ARBA" id="ARBA00023273"/>
    </source>
</evidence>
<feature type="compositionally biased region" description="Low complexity" evidence="7">
    <location>
        <begin position="257"/>
        <end position="275"/>
    </location>
</feature>
<dbReference type="FunFam" id="3.60.10.10:FF:000039">
    <property type="entry name" value="72 kDa inositol polyphosphate 5-phosphatase"/>
    <property type="match status" value="1"/>
</dbReference>
<dbReference type="EMBL" id="GBXI01004185">
    <property type="protein sequence ID" value="JAD10107.1"/>
    <property type="molecule type" value="Transcribed_RNA"/>
</dbReference>
<evidence type="ECO:0000256" key="7">
    <source>
        <dbReference type="SAM" id="MobiDB-lite"/>
    </source>
</evidence>
<dbReference type="EC" id="3.1.3.36" evidence="2"/>
<feature type="compositionally biased region" description="Low complexity" evidence="7">
    <location>
        <begin position="118"/>
        <end position="128"/>
    </location>
</feature>
<proteinExistence type="predicted"/>
<evidence type="ECO:0000259" key="8">
    <source>
        <dbReference type="SMART" id="SM00128"/>
    </source>
</evidence>
<dbReference type="AlphaFoldDB" id="A0A0A1WY96"/>
<dbReference type="SUPFAM" id="SSF56219">
    <property type="entry name" value="DNase I-like"/>
    <property type="match status" value="1"/>
</dbReference>
<evidence type="ECO:0000256" key="1">
    <source>
        <dbReference type="ARBA" id="ARBA00004138"/>
    </source>
</evidence>
<keyword evidence="4" id="KW-0443">Lipid metabolism</keyword>
<dbReference type="GO" id="GO:0046856">
    <property type="term" value="P:phosphatidylinositol dephosphorylation"/>
    <property type="evidence" value="ECO:0007669"/>
    <property type="project" value="InterPro"/>
</dbReference>
<dbReference type="GO" id="GO:0005929">
    <property type="term" value="C:cilium"/>
    <property type="evidence" value="ECO:0007669"/>
    <property type="project" value="UniProtKB-SubCell"/>
</dbReference>
<organism evidence="9">
    <name type="scientific">Zeugodacus cucurbitae</name>
    <name type="common">Melon fruit fly</name>
    <name type="synonym">Bactrocera cucurbitae</name>
    <dbReference type="NCBI Taxonomy" id="28588"/>
    <lineage>
        <taxon>Eukaryota</taxon>
        <taxon>Metazoa</taxon>
        <taxon>Ecdysozoa</taxon>
        <taxon>Arthropoda</taxon>
        <taxon>Hexapoda</taxon>
        <taxon>Insecta</taxon>
        <taxon>Pterygota</taxon>
        <taxon>Neoptera</taxon>
        <taxon>Endopterygota</taxon>
        <taxon>Diptera</taxon>
        <taxon>Brachycera</taxon>
        <taxon>Muscomorpha</taxon>
        <taxon>Tephritoidea</taxon>
        <taxon>Tephritidae</taxon>
        <taxon>Zeugodacus</taxon>
        <taxon>Zeugodacus</taxon>
    </lineage>
</organism>
<comment type="subcellular location">
    <subcellularLocation>
        <location evidence="1">Cell projection</location>
        <location evidence="1">Cilium</location>
    </subcellularLocation>
</comment>
<feature type="compositionally biased region" description="Polar residues" evidence="7">
    <location>
        <begin position="276"/>
        <end position="293"/>
    </location>
</feature>
<feature type="compositionally biased region" description="Basic and acidic residues" evidence="7">
    <location>
        <begin position="1"/>
        <end position="11"/>
    </location>
</feature>
<dbReference type="EMBL" id="GBXI01010243">
    <property type="protein sequence ID" value="JAD04049.1"/>
    <property type="molecule type" value="Transcribed_RNA"/>
</dbReference>
<gene>
    <name evidence="9" type="primary">Inpp5e_1</name>
    <name evidence="10" type="synonym">Inpp5e_0</name>
    <name evidence="9" type="ORF">g.48178</name>
    <name evidence="10" type="ORF">g.48180</name>
</gene>
<dbReference type="PANTHER" id="PTHR47039:SF1">
    <property type="entry name" value="INOSITOL POLYPHOSPHATE 5-PHOSPHATASE E"/>
    <property type="match status" value="1"/>
</dbReference>
<feature type="domain" description="Inositol polyphosphate-related phosphatase" evidence="8">
    <location>
        <begin position="432"/>
        <end position="752"/>
    </location>
</feature>
<dbReference type="InterPro" id="IPR000300">
    <property type="entry name" value="IPPc"/>
</dbReference>
<dbReference type="InterPro" id="IPR053321">
    <property type="entry name" value="IPP-5-Phosphatase_Type_IV"/>
</dbReference>
<evidence type="ECO:0000256" key="6">
    <source>
        <dbReference type="ARBA" id="ARBA00075837"/>
    </source>
</evidence>
<accession>A0A0A1WY96</accession>
<feature type="compositionally biased region" description="Basic and acidic residues" evidence="7">
    <location>
        <begin position="35"/>
        <end position="57"/>
    </location>
</feature>
<dbReference type="SMART" id="SM00128">
    <property type="entry name" value="IPPc"/>
    <property type="match status" value="1"/>
</dbReference>
<evidence type="ECO:0000313" key="10">
    <source>
        <dbReference type="EMBL" id="JAD10107.1"/>
    </source>
</evidence>
<feature type="compositionally biased region" description="Polar residues" evidence="7">
    <location>
        <begin position="85"/>
        <end position="106"/>
    </location>
</feature>
<dbReference type="PANTHER" id="PTHR47039">
    <property type="entry name" value="INOSITOL POLYPHOSPHATE 5-PHOSPHATASE E"/>
    <property type="match status" value="1"/>
</dbReference>
<protein>
    <recommendedName>
        <fullName evidence="2">phosphoinositide 5-phosphatase</fullName>
        <ecNumber evidence="2">3.1.3.36</ecNumber>
    </recommendedName>
    <alternativeName>
        <fullName evidence="6">Phosphatidylinositol 4,5-bisphosphate 5-phosphatase</fullName>
    </alternativeName>
</protein>
<dbReference type="InterPro" id="IPR036691">
    <property type="entry name" value="Endo/exonu/phosph_ase_sf"/>
</dbReference>
<feature type="region of interest" description="Disordered" evidence="7">
    <location>
        <begin position="249"/>
        <end position="296"/>
    </location>
</feature>
<keyword evidence="5" id="KW-0966">Cell projection</keyword>
<evidence type="ECO:0000313" key="9">
    <source>
        <dbReference type="EMBL" id="JAD04049.1"/>
    </source>
</evidence>
<evidence type="ECO:0000256" key="2">
    <source>
        <dbReference type="ARBA" id="ARBA00013044"/>
    </source>
</evidence>
<reference evidence="9" key="2">
    <citation type="journal article" date="2015" name="Gigascience">
        <title>Reconstructing a comprehensive transcriptome assembly of a white-pupal translocated strain of the pest fruit fly Bactrocera cucurbitae.</title>
        <authorList>
            <person name="Sim S.B."/>
            <person name="Calla B."/>
            <person name="Hall B."/>
            <person name="DeRego T."/>
            <person name="Geib S.M."/>
        </authorList>
    </citation>
    <scope>NUCLEOTIDE SEQUENCE</scope>
</reference>
<name>A0A0A1WY96_ZEUCU</name>
<reference evidence="9" key="1">
    <citation type="submission" date="2014-11" db="EMBL/GenBank/DDBJ databases">
        <authorList>
            <person name="Geib S."/>
        </authorList>
    </citation>
    <scope>NUCLEOTIDE SEQUENCE</scope>
</reference>
<feature type="region of interest" description="Disordered" evidence="7">
    <location>
        <begin position="1"/>
        <end position="60"/>
    </location>
</feature>
<sequence>MQECNSEERVESANSSPRLPHKHLSILGFLTKRSSKIEPHPRDGDSKKLEASTDHLRPSSACGSYFDGTSHDVTFAKCSAERQRSPISPQKLNGLKNNNDASTAKSKTLPAGGNYLGKSYNSNASKSNSHARRRSTDGSQSDSGAAEVVLRKTAKYRSPNHNRFSHQFSLCCKAEKKPMTPPVTVRYNSIPDPANTTLKRNSQTLCWSFIDNTSVSLQSSDENSSMQLPKGDANLTNNIARVNLTECSSAPESPVTSKVMFPSSHSSPSNVSLKSGQSEQVPTYNNDGTNSSGPIRPLAVSACRSRLRLKLYPPGKELPPLEPKINDAQGNTIKRATTPQHMSSPNIAIQPDIARELEAHEAENMRFSSHENIQMQRLQSSQVGLARRALLSAQVLSLIPTDKARERSFMEGHMGSSALLGPAELDRILPNKEITIFVGTWNMNGQNPPKQMNDFVLPMTVEHVPDVVAMGTQESSPDRFEWEVTIQETLGPTHVLFYSTNLGTLHLAIYMRRDLIWYCSAPEDASFSVRTGTAFRTKGAVAISFCIFGTSMLFVTSHLTAHQQKVKERVSDVKRIIHALDLPKNLNLRHKNKDVTQNFDNVFWCGDLNFRLGEPREKLLEWIQNTKFPLPSHLPHGYMHTDQLSSVLADGAAFRGFMEANITFPPTYKYDPGTQHFDTSSKQRAPAYTDRILYKFRQSQGLGVRRGSALTTGTNAPQPYVQCLLYDSVPSITTSDHKPVWALFKTQIRAGTDSIPLAAGLFNRDIYLEGMKRRLNNQYSGSSAVCAIQ</sequence>